<dbReference type="InterPro" id="IPR001647">
    <property type="entry name" value="HTH_TetR"/>
</dbReference>
<dbReference type="Gene3D" id="1.10.357.10">
    <property type="entry name" value="Tetracycline Repressor, domain 2"/>
    <property type="match status" value="1"/>
</dbReference>
<evidence type="ECO:0000313" key="4">
    <source>
        <dbReference type="EMBL" id="GAA3865441.1"/>
    </source>
</evidence>
<evidence type="ECO:0000313" key="5">
    <source>
        <dbReference type="Proteomes" id="UP001501803"/>
    </source>
</evidence>
<feature type="domain" description="HTH tetR-type" evidence="3">
    <location>
        <begin position="23"/>
        <end position="83"/>
    </location>
</feature>
<reference evidence="5" key="1">
    <citation type="journal article" date="2019" name="Int. J. Syst. Evol. Microbiol.">
        <title>The Global Catalogue of Microorganisms (GCM) 10K type strain sequencing project: providing services to taxonomists for standard genome sequencing and annotation.</title>
        <authorList>
            <consortium name="The Broad Institute Genomics Platform"/>
            <consortium name="The Broad Institute Genome Sequencing Center for Infectious Disease"/>
            <person name="Wu L."/>
            <person name="Ma J."/>
        </authorList>
    </citation>
    <scope>NUCLEOTIDE SEQUENCE [LARGE SCALE GENOMIC DNA]</scope>
    <source>
        <strain evidence="5">JCM 17021</strain>
    </source>
</reference>
<dbReference type="EMBL" id="BAABCN010000002">
    <property type="protein sequence ID" value="GAA3865441.1"/>
    <property type="molecule type" value="Genomic_DNA"/>
</dbReference>
<name>A0ABP7K6J5_9MICO</name>
<proteinExistence type="predicted"/>
<accession>A0ABP7K6J5</accession>
<dbReference type="Proteomes" id="UP001501803">
    <property type="component" value="Unassembled WGS sequence"/>
</dbReference>
<sequence>MPSSQTQPEPAVPREGLRARKRRATENAIELAGVELALEHGLAAVTIAEICERAQISRSTFFNYMPSREAAIMGRPVDVLPHEIGFALLDSAAGDVPLGLLRVVVASIGHSGVNAPVAAARRRLAAEQPEAAKLQQATLADLRRALIALTLDWLNARPTQRMLQGSVQREVLLLVGIAGIVAEVLLDEWSQADGETQISEESLHATVSDLAALLRRTA</sequence>
<evidence type="ECO:0000259" key="3">
    <source>
        <dbReference type="PROSITE" id="PS50977"/>
    </source>
</evidence>
<keyword evidence="1 2" id="KW-0238">DNA-binding</keyword>
<dbReference type="RefSeq" id="WP_345062218.1">
    <property type="nucleotide sequence ID" value="NZ_BAABCN010000002.1"/>
</dbReference>
<dbReference type="InterPro" id="IPR009057">
    <property type="entry name" value="Homeodomain-like_sf"/>
</dbReference>
<feature type="DNA-binding region" description="H-T-H motif" evidence="2">
    <location>
        <begin position="46"/>
        <end position="65"/>
    </location>
</feature>
<gene>
    <name evidence="4" type="ORF">GCM10022381_06460</name>
</gene>
<evidence type="ECO:0000256" key="1">
    <source>
        <dbReference type="ARBA" id="ARBA00023125"/>
    </source>
</evidence>
<comment type="caution">
    <text evidence="4">The sequence shown here is derived from an EMBL/GenBank/DDBJ whole genome shotgun (WGS) entry which is preliminary data.</text>
</comment>
<dbReference type="SUPFAM" id="SSF46689">
    <property type="entry name" value="Homeodomain-like"/>
    <property type="match status" value="1"/>
</dbReference>
<organism evidence="4 5">
    <name type="scientific">Leifsonia kafniensis</name>
    <dbReference type="NCBI Taxonomy" id="475957"/>
    <lineage>
        <taxon>Bacteria</taxon>
        <taxon>Bacillati</taxon>
        <taxon>Actinomycetota</taxon>
        <taxon>Actinomycetes</taxon>
        <taxon>Micrococcales</taxon>
        <taxon>Microbacteriaceae</taxon>
        <taxon>Leifsonia</taxon>
    </lineage>
</organism>
<evidence type="ECO:0000256" key="2">
    <source>
        <dbReference type="PROSITE-ProRule" id="PRU00335"/>
    </source>
</evidence>
<protein>
    <recommendedName>
        <fullName evidence="3">HTH tetR-type domain-containing protein</fullName>
    </recommendedName>
</protein>
<dbReference type="PROSITE" id="PS50977">
    <property type="entry name" value="HTH_TETR_2"/>
    <property type="match status" value="1"/>
</dbReference>
<keyword evidence="5" id="KW-1185">Reference proteome</keyword>
<dbReference type="Pfam" id="PF00440">
    <property type="entry name" value="TetR_N"/>
    <property type="match status" value="1"/>
</dbReference>